<evidence type="ECO:0000313" key="1">
    <source>
        <dbReference type="EMBL" id="EFX84894.1"/>
    </source>
</evidence>
<reference evidence="1 2" key="1">
    <citation type="journal article" date="2011" name="Science">
        <title>The ecoresponsive genome of Daphnia pulex.</title>
        <authorList>
            <person name="Colbourne J.K."/>
            <person name="Pfrender M.E."/>
            <person name="Gilbert D."/>
            <person name="Thomas W.K."/>
            <person name="Tucker A."/>
            <person name="Oakley T.H."/>
            <person name="Tokishita S."/>
            <person name="Aerts A."/>
            <person name="Arnold G.J."/>
            <person name="Basu M.K."/>
            <person name="Bauer D.J."/>
            <person name="Caceres C.E."/>
            <person name="Carmel L."/>
            <person name="Casola C."/>
            <person name="Choi J.H."/>
            <person name="Detter J.C."/>
            <person name="Dong Q."/>
            <person name="Dusheyko S."/>
            <person name="Eads B.D."/>
            <person name="Frohlich T."/>
            <person name="Geiler-Samerotte K.A."/>
            <person name="Gerlach D."/>
            <person name="Hatcher P."/>
            <person name="Jogdeo S."/>
            <person name="Krijgsveld J."/>
            <person name="Kriventseva E.V."/>
            <person name="Kultz D."/>
            <person name="Laforsch C."/>
            <person name="Lindquist E."/>
            <person name="Lopez J."/>
            <person name="Manak J.R."/>
            <person name="Muller J."/>
            <person name="Pangilinan J."/>
            <person name="Patwardhan R.P."/>
            <person name="Pitluck S."/>
            <person name="Pritham E.J."/>
            <person name="Rechtsteiner A."/>
            <person name="Rho M."/>
            <person name="Rogozin I.B."/>
            <person name="Sakarya O."/>
            <person name="Salamov A."/>
            <person name="Schaack S."/>
            <person name="Shapiro H."/>
            <person name="Shiga Y."/>
            <person name="Skalitzky C."/>
            <person name="Smith Z."/>
            <person name="Souvorov A."/>
            <person name="Sung W."/>
            <person name="Tang Z."/>
            <person name="Tsuchiya D."/>
            <person name="Tu H."/>
            <person name="Vos H."/>
            <person name="Wang M."/>
            <person name="Wolf Y.I."/>
            <person name="Yamagata H."/>
            <person name="Yamada T."/>
            <person name="Ye Y."/>
            <person name="Shaw J.R."/>
            <person name="Andrews J."/>
            <person name="Crease T.J."/>
            <person name="Tang H."/>
            <person name="Lucas S.M."/>
            <person name="Robertson H.M."/>
            <person name="Bork P."/>
            <person name="Koonin E.V."/>
            <person name="Zdobnov E.M."/>
            <person name="Grigoriev I.V."/>
            <person name="Lynch M."/>
            <person name="Boore J.L."/>
        </authorList>
    </citation>
    <scope>NUCLEOTIDE SEQUENCE [LARGE SCALE GENOMIC DNA]</scope>
</reference>
<accession>E9G693</accession>
<proteinExistence type="predicted"/>
<dbReference type="InParanoid" id="E9G693"/>
<sequence>MIATDCWCWAQEEPELEQAVVARPAVDELESMMEEAAAAAAEDLRWHHRIPSNPRRKTYDVDNIRRGRYYYEKSAIRIVAKTKVCRPNKTERTVGRLANPVMSAPARLTLAPTSDLFVLGTGAAIERRSREEGENKVQTHTLLDRQTCCLSGLLLRISAIGRSILLTKPTAAPAAPAACGFERKREISRLYGCTYIRSERTTTTTPATPIAITSLPPTLFFELFYFLAKRVHLASTAST</sequence>
<dbReference type="KEGG" id="dpx:DAPPUDRAFT_99285"/>
<dbReference type="AlphaFoldDB" id="E9G693"/>
<dbReference type="HOGENOM" id="CLU_1162174_0_0_1"/>
<gene>
    <name evidence="1" type="ORF">DAPPUDRAFT_99285</name>
</gene>
<dbReference type="EMBL" id="GL732533">
    <property type="protein sequence ID" value="EFX84894.1"/>
    <property type="molecule type" value="Genomic_DNA"/>
</dbReference>
<evidence type="ECO:0000313" key="2">
    <source>
        <dbReference type="Proteomes" id="UP000000305"/>
    </source>
</evidence>
<protein>
    <submittedName>
        <fullName evidence="1">Uncharacterized protein</fullName>
    </submittedName>
</protein>
<organism evidence="1 2">
    <name type="scientific">Daphnia pulex</name>
    <name type="common">Water flea</name>
    <dbReference type="NCBI Taxonomy" id="6669"/>
    <lineage>
        <taxon>Eukaryota</taxon>
        <taxon>Metazoa</taxon>
        <taxon>Ecdysozoa</taxon>
        <taxon>Arthropoda</taxon>
        <taxon>Crustacea</taxon>
        <taxon>Branchiopoda</taxon>
        <taxon>Diplostraca</taxon>
        <taxon>Cladocera</taxon>
        <taxon>Anomopoda</taxon>
        <taxon>Daphniidae</taxon>
        <taxon>Daphnia</taxon>
    </lineage>
</organism>
<dbReference type="Proteomes" id="UP000000305">
    <property type="component" value="Unassembled WGS sequence"/>
</dbReference>
<name>E9G693_DAPPU</name>
<keyword evidence="2" id="KW-1185">Reference proteome</keyword>